<evidence type="ECO:0000313" key="2">
    <source>
        <dbReference type="Proteomes" id="UP000809243"/>
    </source>
</evidence>
<protein>
    <submittedName>
        <fullName evidence="1">Uncharacterized protein</fullName>
    </submittedName>
</protein>
<dbReference type="AlphaFoldDB" id="A0A939C664"/>
<dbReference type="Proteomes" id="UP000809243">
    <property type="component" value="Unassembled WGS sequence"/>
</dbReference>
<feature type="non-terminal residue" evidence="1">
    <location>
        <position position="164"/>
    </location>
</feature>
<accession>A0A939C664</accession>
<organism evidence="1 2">
    <name type="scientific">Candidatus Iainarchaeum sp</name>
    <dbReference type="NCBI Taxonomy" id="3101447"/>
    <lineage>
        <taxon>Archaea</taxon>
        <taxon>Candidatus Iainarchaeota</taxon>
        <taxon>Candidatus Iainarchaeia</taxon>
        <taxon>Candidatus Iainarchaeales</taxon>
        <taxon>Candidatus Iainarchaeaceae</taxon>
        <taxon>Candidatus Iainarchaeum</taxon>
    </lineage>
</organism>
<dbReference type="PROSITE" id="PS51257">
    <property type="entry name" value="PROKAR_LIPOPROTEIN"/>
    <property type="match status" value="1"/>
</dbReference>
<reference evidence="1" key="1">
    <citation type="submission" date="2021-01" db="EMBL/GenBank/DDBJ databases">
        <title>Active Sulfur Cycling in an Early Earth Analoge.</title>
        <authorList>
            <person name="Hahn C.R."/>
            <person name="Youssef N.H."/>
            <person name="Elshahed M."/>
        </authorList>
    </citation>
    <scope>NUCLEOTIDE SEQUENCE</scope>
    <source>
        <strain evidence="1">Zod_Metabat.1151</strain>
    </source>
</reference>
<gene>
    <name evidence="1" type="ORF">JW744_01380</name>
</gene>
<sequence length="164" mass="17097">MKNIATAALILASIATIALSGCMQAPECGNDVCELLEDAISCPNDCATGPITSVCGNSLIETGENCRNCAEDVKCGRGWLCCNEACTIPVCRSNSDCSDGDSSTEDICINPGECNSKCDYPPLGAVCGNDKCETSEDAYTCPEDCAPYPYPTAVCGNDKCETSE</sequence>
<dbReference type="EMBL" id="JAFGDB010000024">
    <property type="protein sequence ID" value="MBN2067098.1"/>
    <property type="molecule type" value="Genomic_DNA"/>
</dbReference>
<name>A0A939C664_9ARCH</name>
<comment type="caution">
    <text evidence="1">The sequence shown here is derived from an EMBL/GenBank/DDBJ whole genome shotgun (WGS) entry which is preliminary data.</text>
</comment>
<evidence type="ECO:0000313" key="1">
    <source>
        <dbReference type="EMBL" id="MBN2067098.1"/>
    </source>
</evidence>
<proteinExistence type="predicted"/>